<dbReference type="InterPro" id="IPR057736">
    <property type="entry name" value="SAF_PseI/NeuA/NeuB"/>
</dbReference>
<dbReference type="SUPFAM" id="SSF51269">
    <property type="entry name" value="AFP III-like domain"/>
    <property type="match status" value="1"/>
</dbReference>
<accession>A0A382K784</accession>
<proteinExistence type="predicted"/>
<dbReference type="SUPFAM" id="SSF51569">
    <property type="entry name" value="Aldolase"/>
    <property type="match status" value="1"/>
</dbReference>
<dbReference type="GO" id="GO:0016051">
    <property type="term" value="P:carbohydrate biosynthetic process"/>
    <property type="evidence" value="ECO:0007669"/>
    <property type="project" value="InterPro"/>
</dbReference>
<organism evidence="2">
    <name type="scientific">marine metagenome</name>
    <dbReference type="NCBI Taxonomy" id="408172"/>
    <lineage>
        <taxon>unclassified sequences</taxon>
        <taxon>metagenomes</taxon>
        <taxon>ecological metagenomes</taxon>
    </lineage>
</organism>
<dbReference type="PANTHER" id="PTHR42966">
    <property type="entry name" value="N-ACETYLNEURAMINATE SYNTHASE"/>
    <property type="match status" value="1"/>
</dbReference>
<dbReference type="GO" id="GO:0047444">
    <property type="term" value="F:N-acylneuraminate-9-phosphate synthase activity"/>
    <property type="evidence" value="ECO:0007669"/>
    <property type="project" value="TreeGrafter"/>
</dbReference>
<feature type="non-terminal residue" evidence="2">
    <location>
        <position position="341"/>
    </location>
</feature>
<dbReference type="InterPro" id="IPR051690">
    <property type="entry name" value="PseI-like"/>
</dbReference>
<dbReference type="Pfam" id="PF03102">
    <property type="entry name" value="NeuB"/>
    <property type="match status" value="1"/>
</dbReference>
<gene>
    <name evidence="2" type="ORF">METZ01_LOCUS272740</name>
</gene>
<protein>
    <recommendedName>
        <fullName evidence="1">AFP-like domain-containing protein</fullName>
    </recommendedName>
</protein>
<dbReference type="Pfam" id="PF08666">
    <property type="entry name" value="SAF"/>
    <property type="match status" value="1"/>
</dbReference>
<evidence type="ECO:0000259" key="1">
    <source>
        <dbReference type="PROSITE" id="PS50844"/>
    </source>
</evidence>
<dbReference type="InterPro" id="IPR036732">
    <property type="entry name" value="AFP_Neu5c_C_sf"/>
</dbReference>
<name>A0A382K784_9ZZZZ</name>
<dbReference type="Gene3D" id="3.20.20.70">
    <property type="entry name" value="Aldolase class I"/>
    <property type="match status" value="1"/>
</dbReference>
<dbReference type="EMBL" id="UINC01078629">
    <property type="protein sequence ID" value="SVC19886.1"/>
    <property type="molecule type" value="Genomic_DNA"/>
</dbReference>
<sequence>MIEINNRKLINYGKPFIVAESGINHNGELTKALEMIEVAKQSGVDAVKFQTFRAEEFCGDKTQMFTYQSQGQKITESMFEMFKRYEFDYDEWLQIKQKCDDENILFLSTPQNRSDLDLLLKLELPAIKVGSDDFTNLPLLEDYSTTKLPMIISCGMSDLAEVRQALDAIGTFEGYPTILLLCTSQYPTPPEDVNLLKLKTLANAFPDLVLGFSDHTKGSLASSLAVGFGAVFFEKHFTLNNNLAGPDHWFSENPESLKNWVDSIHQSYQMMGDSIVRPTSKELEMRKLARRSIVILKDTKKGDKLTEENIGLRRAGNGLAPILMKDMLGSFASQDLVEGNL</sequence>
<dbReference type="InterPro" id="IPR006190">
    <property type="entry name" value="SAF_AFP_Neu5Ac"/>
</dbReference>
<dbReference type="InterPro" id="IPR013974">
    <property type="entry name" value="SAF"/>
</dbReference>
<dbReference type="Gene3D" id="3.90.1210.10">
    <property type="entry name" value="Antifreeze-like/N-acetylneuraminic acid synthase C-terminal domain"/>
    <property type="match status" value="1"/>
</dbReference>
<feature type="domain" description="AFP-like" evidence="1">
    <location>
        <begin position="292"/>
        <end position="341"/>
    </location>
</feature>
<dbReference type="PROSITE" id="PS50844">
    <property type="entry name" value="AFP_LIKE"/>
    <property type="match status" value="1"/>
</dbReference>
<dbReference type="InterPro" id="IPR013132">
    <property type="entry name" value="PseI/NeuA/B-like_N"/>
</dbReference>
<reference evidence="2" key="1">
    <citation type="submission" date="2018-05" db="EMBL/GenBank/DDBJ databases">
        <authorList>
            <person name="Lanie J.A."/>
            <person name="Ng W.-L."/>
            <person name="Kazmierczak K.M."/>
            <person name="Andrzejewski T.M."/>
            <person name="Davidsen T.M."/>
            <person name="Wayne K.J."/>
            <person name="Tettelin H."/>
            <person name="Glass J.I."/>
            <person name="Rusch D."/>
            <person name="Podicherti R."/>
            <person name="Tsui H.-C.T."/>
            <person name="Winkler M.E."/>
        </authorList>
    </citation>
    <scope>NUCLEOTIDE SEQUENCE</scope>
</reference>
<dbReference type="AlphaFoldDB" id="A0A382K784"/>
<dbReference type="CDD" id="cd11615">
    <property type="entry name" value="SAF_NeuB_like"/>
    <property type="match status" value="1"/>
</dbReference>
<dbReference type="PANTHER" id="PTHR42966:SF1">
    <property type="entry name" value="SIALIC ACID SYNTHASE"/>
    <property type="match status" value="1"/>
</dbReference>
<evidence type="ECO:0000313" key="2">
    <source>
        <dbReference type="EMBL" id="SVC19886.1"/>
    </source>
</evidence>
<dbReference type="InterPro" id="IPR013785">
    <property type="entry name" value="Aldolase_TIM"/>
</dbReference>